<keyword evidence="2" id="KW-1185">Reference proteome</keyword>
<dbReference type="STRING" id="39946.B8ASA8"/>
<evidence type="ECO:0000313" key="1">
    <source>
        <dbReference type="EMBL" id="EEC77024.1"/>
    </source>
</evidence>
<dbReference type="Gramene" id="BGIOSGA015334-TA">
    <property type="protein sequence ID" value="BGIOSGA015334-PA"/>
    <property type="gene ID" value="BGIOSGA015334"/>
</dbReference>
<gene>
    <name evidence="1" type="ORF">OsI_15378</name>
</gene>
<dbReference type="AlphaFoldDB" id="B8ASA8"/>
<proteinExistence type="predicted"/>
<accession>B8ASA8</accession>
<sequence>MVVRVTTGSTWTRRGQWLEEDSGDVIRVDGAGAFRWSSLDKNARLRKRMTRESKADIEGRQGNQYCFGFQDAGKQGHKDKILLGDMIISNKVVVYDMEKQAISWTEHNSMAMIVLRLQFRR</sequence>
<reference evidence="1 2" key="1">
    <citation type="journal article" date="2005" name="PLoS Biol.">
        <title>The genomes of Oryza sativa: a history of duplications.</title>
        <authorList>
            <person name="Yu J."/>
            <person name="Wang J."/>
            <person name="Lin W."/>
            <person name="Li S."/>
            <person name="Li H."/>
            <person name="Zhou J."/>
            <person name="Ni P."/>
            <person name="Dong W."/>
            <person name="Hu S."/>
            <person name="Zeng C."/>
            <person name="Zhang J."/>
            <person name="Zhang Y."/>
            <person name="Li R."/>
            <person name="Xu Z."/>
            <person name="Li S."/>
            <person name="Li X."/>
            <person name="Zheng H."/>
            <person name="Cong L."/>
            <person name="Lin L."/>
            <person name="Yin J."/>
            <person name="Geng J."/>
            <person name="Li G."/>
            <person name="Shi J."/>
            <person name="Liu J."/>
            <person name="Lv H."/>
            <person name="Li J."/>
            <person name="Wang J."/>
            <person name="Deng Y."/>
            <person name="Ran L."/>
            <person name="Shi X."/>
            <person name="Wang X."/>
            <person name="Wu Q."/>
            <person name="Li C."/>
            <person name="Ren X."/>
            <person name="Wang J."/>
            <person name="Wang X."/>
            <person name="Li D."/>
            <person name="Liu D."/>
            <person name="Zhang X."/>
            <person name="Ji Z."/>
            <person name="Zhao W."/>
            <person name="Sun Y."/>
            <person name="Zhang Z."/>
            <person name="Bao J."/>
            <person name="Han Y."/>
            <person name="Dong L."/>
            <person name="Ji J."/>
            <person name="Chen P."/>
            <person name="Wu S."/>
            <person name="Liu J."/>
            <person name="Xiao Y."/>
            <person name="Bu D."/>
            <person name="Tan J."/>
            <person name="Yang L."/>
            <person name="Ye C."/>
            <person name="Zhang J."/>
            <person name="Xu J."/>
            <person name="Zhou Y."/>
            <person name="Yu Y."/>
            <person name="Zhang B."/>
            <person name="Zhuang S."/>
            <person name="Wei H."/>
            <person name="Liu B."/>
            <person name="Lei M."/>
            <person name="Yu H."/>
            <person name="Li Y."/>
            <person name="Xu H."/>
            <person name="Wei S."/>
            <person name="He X."/>
            <person name="Fang L."/>
            <person name="Zhang Z."/>
            <person name="Zhang Y."/>
            <person name="Huang X."/>
            <person name="Su Z."/>
            <person name="Tong W."/>
            <person name="Li J."/>
            <person name="Tong Z."/>
            <person name="Li S."/>
            <person name="Ye J."/>
            <person name="Wang L."/>
            <person name="Fang L."/>
            <person name="Lei T."/>
            <person name="Chen C."/>
            <person name="Chen H."/>
            <person name="Xu Z."/>
            <person name="Li H."/>
            <person name="Huang H."/>
            <person name="Zhang F."/>
            <person name="Xu H."/>
            <person name="Li N."/>
            <person name="Zhao C."/>
            <person name="Li S."/>
            <person name="Dong L."/>
            <person name="Huang Y."/>
            <person name="Li L."/>
            <person name="Xi Y."/>
            <person name="Qi Q."/>
            <person name="Li W."/>
            <person name="Zhang B."/>
            <person name="Hu W."/>
            <person name="Zhang Y."/>
            <person name="Tian X."/>
            <person name="Jiao Y."/>
            <person name="Liang X."/>
            <person name="Jin J."/>
            <person name="Gao L."/>
            <person name="Zheng W."/>
            <person name="Hao B."/>
            <person name="Liu S."/>
            <person name="Wang W."/>
            <person name="Yuan L."/>
            <person name="Cao M."/>
            <person name="McDermott J."/>
            <person name="Samudrala R."/>
            <person name="Wang J."/>
            <person name="Wong G.K."/>
            <person name="Yang H."/>
        </authorList>
    </citation>
    <scope>NUCLEOTIDE SEQUENCE [LARGE SCALE GENOMIC DNA]</scope>
    <source>
        <strain evidence="2">cv. 93-11</strain>
    </source>
</reference>
<evidence type="ECO:0000313" key="2">
    <source>
        <dbReference type="Proteomes" id="UP000007015"/>
    </source>
</evidence>
<dbReference type="InterPro" id="IPR021109">
    <property type="entry name" value="Peptidase_aspartic_dom_sf"/>
</dbReference>
<dbReference type="HOGENOM" id="CLU_2041907_0_0_1"/>
<dbReference type="EMBL" id="CM000129">
    <property type="protein sequence ID" value="EEC77024.1"/>
    <property type="molecule type" value="Genomic_DNA"/>
</dbReference>
<organism evidence="1 2">
    <name type="scientific">Oryza sativa subsp. indica</name>
    <name type="common">Rice</name>
    <dbReference type="NCBI Taxonomy" id="39946"/>
    <lineage>
        <taxon>Eukaryota</taxon>
        <taxon>Viridiplantae</taxon>
        <taxon>Streptophyta</taxon>
        <taxon>Embryophyta</taxon>
        <taxon>Tracheophyta</taxon>
        <taxon>Spermatophyta</taxon>
        <taxon>Magnoliopsida</taxon>
        <taxon>Liliopsida</taxon>
        <taxon>Poales</taxon>
        <taxon>Poaceae</taxon>
        <taxon>BOP clade</taxon>
        <taxon>Oryzoideae</taxon>
        <taxon>Oryzeae</taxon>
        <taxon>Oryzinae</taxon>
        <taxon>Oryza</taxon>
        <taxon>Oryza sativa</taxon>
    </lineage>
</organism>
<protein>
    <submittedName>
        <fullName evidence="1">Uncharacterized protein</fullName>
    </submittedName>
</protein>
<name>B8ASA8_ORYSI</name>
<dbReference type="Gene3D" id="2.40.70.10">
    <property type="entry name" value="Acid Proteases"/>
    <property type="match status" value="1"/>
</dbReference>
<dbReference type="Proteomes" id="UP000007015">
    <property type="component" value="Chromosome 4"/>
</dbReference>
<dbReference type="SUPFAM" id="SSF50630">
    <property type="entry name" value="Acid proteases"/>
    <property type="match status" value="1"/>
</dbReference>